<feature type="domain" description="CAAX prenyl protease 2/Lysostaphin resistance protein A-like" evidence="2">
    <location>
        <begin position="143"/>
        <end position="241"/>
    </location>
</feature>
<feature type="transmembrane region" description="Helical" evidence="1">
    <location>
        <begin position="107"/>
        <end position="127"/>
    </location>
</feature>
<evidence type="ECO:0000313" key="3">
    <source>
        <dbReference type="EMBL" id="SDF18938.1"/>
    </source>
</evidence>
<dbReference type="PANTHER" id="PTHR39430">
    <property type="entry name" value="MEMBRANE-ASSOCIATED PROTEASE-RELATED"/>
    <property type="match status" value="1"/>
</dbReference>
<dbReference type="InterPro" id="IPR003675">
    <property type="entry name" value="Rce1/LyrA-like_dom"/>
</dbReference>
<accession>A0A1G7J250</accession>
<dbReference type="RefSeq" id="WP_074538859.1">
    <property type="nucleotide sequence ID" value="NZ_FNBD01000008.1"/>
</dbReference>
<keyword evidence="1" id="KW-1133">Transmembrane helix</keyword>
<feature type="transmembrane region" description="Helical" evidence="1">
    <location>
        <begin position="139"/>
        <end position="159"/>
    </location>
</feature>
<dbReference type="GO" id="GO:0004175">
    <property type="term" value="F:endopeptidase activity"/>
    <property type="evidence" value="ECO:0007669"/>
    <property type="project" value="UniProtKB-ARBA"/>
</dbReference>
<evidence type="ECO:0000313" key="4">
    <source>
        <dbReference type="Proteomes" id="UP000182114"/>
    </source>
</evidence>
<keyword evidence="4" id="KW-1185">Reference proteome</keyword>
<reference evidence="4" key="1">
    <citation type="submission" date="2016-10" db="EMBL/GenBank/DDBJ databases">
        <authorList>
            <person name="Varghese N."/>
            <person name="Submissions S."/>
        </authorList>
    </citation>
    <scope>NUCLEOTIDE SEQUENCE [LARGE SCALE GENOMIC DNA]</scope>
    <source>
        <strain evidence="4">DSM 24729</strain>
    </source>
</reference>
<protein>
    <recommendedName>
        <fullName evidence="2">CAAX prenyl protease 2/Lysostaphin resistance protein A-like domain-containing protein</fullName>
    </recommendedName>
</protein>
<dbReference type="Proteomes" id="UP000182114">
    <property type="component" value="Unassembled WGS sequence"/>
</dbReference>
<feature type="transmembrane region" description="Helical" evidence="1">
    <location>
        <begin position="64"/>
        <end position="87"/>
    </location>
</feature>
<dbReference type="Pfam" id="PF02517">
    <property type="entry name" value="Rce1-like"/>
    <property type="match status" value="1"/>
</dbReference>
<sequence length="319" mass="36209">MYIEQAYKGLKDSWRYVLGFIIVLIGWQILGMVPLLIAMAVHAVNGGGMVATIPQMAEAFGNNMFVFLMLISFAIGLLVLFLVVLFLHRQSITALTTSRARIDWKRIFFAFTFWAVITILITGVDIYMSPDNYVWNFDVNKFLILAVIAICLVPLQTSFEEYLFRGYLMQSLGILTKNRWIPLVVTSTIFGLMHIFNPEVRELGYGIMVYYIGTGFFLGILALMDEGLELSLGFHAANNLVTALLVTADWTAFQTDSMYRDVSEPALGWDVFIPVIIIYPALLFIFSKVYNWTNWKEKLTGSVLAEEAFLAQENNEFES</sequence>
<evidence type="ECO:0000256" key="1">
    <source>
        <dbReference type="SAM" id="Phobius"/>
    </source>
</evidence>
<dbReference type="eggNOG" id="COG1266">
    <property type="taxonomic scope" value="Bacteria"/>
</dbReference>
<dbReference type="PANTHER" id="PTHR39430:SF1">
    <property type="entry name" value="PROTEASE"/>
    <property type="match status" value="1"/>
</dbReference>
<evidence type="ECO:0000259" key="2">
    <source>
        <dbReference type="Pfam" id="PF02517"/>
    </source>
</evidence>
<feature type="transmembrane region" description="Helical" evidence="1">
    <location>
        <begin position="266"/>
        <end position="286"/>
    </location>
</feature>
<keyword evidence="1" id="KW-0472">Membrane</keyword>
<feature type="transmembrane region" description="Helical" evidence="1">
    <location>
        <begin position="16"/>
        <end position="44"/>
    </location>
</feature>
<name>A0A1G7J250_9FLAO</name>
<feature type="transmembrane region" description="Helical" evidence="1">
    <location>
        <begin position="180"/>
        <end position="197"/>
    </location>
</feature>
<dbReference type="GO" id="GO:0080120">
    <property type="term" value="P:CAAX-box protein maturation"/>
    <property type="evidence" value="ECO:0007669"/>
    <property type="project" value="UniProtKB-ARBA"/>
</dbReference>
<gene>
    <name evidence="3" type="ORF">SAMN04487992_108164</name>
</gene>
<organism evidence="3 4">
    <name type="scientific">Cellulophaga baltica</name>
    <dbReference type="NCBI Taxonomy" id="76594"/>
    <lineage>
        <taxon>Bacteria</taxon>
        <taxon>Pseudomonadati</taxon>
        <taxon>Bacteroidota</taxon>
        <taxon>Flavobacteriia</taxon>
        <taxon>Flavobacteriales</taxon>
        <taxon>Flavobacteriaceae</taxon>
        <taxon>Cellulophaga</taxon>
    </lineage>
</organism>
<dbReference type="AlphaFoldDB" id="A0A1G7J250"/>
<feature type="transmembrane region" description="Helical" evidence="1">
    <location>
        <begin position="203"/>
        <end position="224"/>
    </location>
</feature>
<keyword evidence="1" id="KW-0812">Transmembrane</keyword>
<proteinExistence type="predicted"/>
<feature type="transmembrane region" description="Helical" evidence="1">
    <location>
        <begin position="236"/>
        <end position="254"/>
    </location>
</feature>
<dbReference type="EMBL" id="FNBD01000008">
    <property type="protein sequence ID" value="SDF18938.1"/>
    <property type="molecule type" value="Genomic_DNA"/>
</dbReference>